<dbReference type="RefSeq" id="WP_066245605.1">
    <property type="nucleotide sequence ID" value="NZ_LRFC01000038.1"/>
</dbReference>
<gene>
    <name evidence="3" type="ORF">AWM68_14775</name>
</gene>
<feature type="domain" description="YvlB/LiaX N-terminal" evidence="2">
    <location>
        <begin position="2"/>
        <end position="33"/>
    </location>
</feature>
<keyword evidence="4" id="KW-1185">Reference proteome</keyword>
<dbReference type="AlphaFoldDB" id="A0A163PZ94"/>
<evidence type="ECO:0000313" key="3">
    <source>
        <dbReference type="EMBL" id="KZE64345.1"/>
    </source>
</evidence>
<dbReference type="OrthoDB" id="2240743at2"/>
<organism evidence="3 4">
    <name type="scientific">Fictibacillus phosphorivorans</name>
    <dbReference type="NCBI Taxonomy" id="1221500"/>
    <lineage>
        <taxon>Bacteria</taxon>
        <taxon>Bacillati</taxon>
        <taxon>Bacillota</taxon>
        <taxon>Bacilli</taxon>
        <taxon>Bacillales</taxon>
        <taxon>Fictibacillaceae</taxon>
        <taxon>Fictibacillus</taxon>
    </lineage>
</organism>
<dbReference type="InterPro" id="IPR053959">
    <property type="entry name" value="YvlB/LiaX_N"/>
</dbReference>
<evidence type="ECO:0000259" key="1">
    <source>
        <dbReference type="Pfam" id="PF13349"/>
    </source>
</evidence>
<dbReference type="Pfam" id="PF13349">
    <property type="entry name" value="DUF4097"/>
    <property type="match status" value="1"/>
</dbReference>
<dbReference type="Proteomes" id="UP000076567">
    <property type="component" value="Unassembled WGS sequence"/>
</dbReference>
<dbReference type="InterPro" id="IPR025164">
    <property type="entry name" value="Toastrack_DUF4097"/>
</dbReference>
<sequence>MEERKMILTMLNEGKISAEEAEKLLYALNDKKKMQLSTIGSLNLKKKAVSGATAVKMPTSGYKVAKFFDRVVKRIKTVDFDLNFGPSEPVHYVFQDSHVMFQSMDIEVYNGSVTIVPWDRKDVQVECDAHVYKVPEGSSAKTKFRNETFYDCDATKMRFYSRNKHQKVNAVISIPRESYDDIKVTTFNGPVKISDSHAKTITIKTTVGAIAINHCTGENVKATAANGSLTLNDCQFKDVEAETMNGPVRLTVDASQVRSETINGSIYCKFTSAAEGYASFKTVTGKIETEFPETLELDAVLKTIVGGFVCDFESVEVREEKKEVTRKFLSFIANKGTSWPPFKLEAEAKTGSVVVLKAK</sequence>
<dbReference type="Pfam" id="PF22746">
    <property type="entry name" value="SHOCT-like_DUF2089-C"/>
    <property type="match status" value="1"/>
</dbReference>
<name>A0A163PZ94_9BACL</name>
<evidence type="ECO:0000313" key="4">
    <source>
        <dbReference type="Proteomes" id="UP000076567"/>
    </source>
</evidence>
<feature type="domain" description="DUF4097" evidence="1">
    <location>
        <begin position="103"/>
        <end position="325"/>
    </location>
</feature>
<proteinExistence type="predicted"/>
<comment type="caution">
    <text evidence="3">The sequence shown here is derived from an EMBL/GenBank/DDBJ whole genome shotgun (WGS) entry which is preliminary data.</text>
</comment>
<evidence type="ECO:0000259" key="2">
    <source>
        <dbReference type="Pfam" id="PF22746"/>
    </source>
</evidence>
<reference evidence="4" key="1">
    <citation type="submission" date="2016-01" db="EMBL/GenBank/DDBJ databases">
        <title>Draft genome of Chromobacterium sp. F49.</title>
        <authorList>
            <person name="Hong K.W."/>
        </authorList>
    </citation>
    <scope>NUCLEOTIDE SEQUENCE [LARGE SCALE GENOMIC DNA]</scope>
    <source>
        <strain evidence="4">P7IIIA</strain>
    </source>
</reference>
<protein>
    <submittedName>
        <fullName evidence="3">Uncharacterized protein</fullName>
    </submittedName>
</protein>
<accession>A0A163PZ94</accession>
<dbReference type="EMBL" id="LRFC01000038">
    <property type="protein sequence ID" value="KZE64345.1"/>
    <property type="molecule type" value="Genomic_DNA"/>
</dbReference>